<reference evidence="2" key="1">
    <citation type="submission" date="2015-03" db="EMBL/GenBank/DDBJ databases">
        <title>Draft genome sequence of Mizugakiibacter sediminis skMP5.</title>
        <authorList>
            <person name="Watanabe T."/>
            <person name="Kojima H."/>
            <person name="Fukui M."/>
        </authorList>
    </citation>
    <scope>NUCLEOTIDE SEQUENCE</scope>
    <source>
        <strain evidence="2">SkMP5</strain>
    </source>
</reference>
<dbReference type="AlphaFoldDB" id="A0A0S6YXA8"/>
<sequence>MKMPRRGSLAKACTEVSTPERTRKVPSSDSAKAKIASSSVHARSVPRFSVTACAWISAAPTSHGMNEAFSTGSQNHQPPQPSSAYAHQLPITMPSVRKPQATLVHGRDQRTQALSSSPPSRPAMAMAKAIEKPT</sequence>
<accession>A0A0S6YXA8</accession>
<protein>
    <submittedName>
        <fullName evidence="2">Uncharacterized protein</fullName>
    </submittedName>
</protein>
<evidence type="ECO:0000313" key="2">
    <source>
        <dbReference type="EMBL" id="GAN43970.1"/>
    </source>
</evidence>
<name>A0A0S6YXA8_9GAMM</name>
<organism evidence="2">
    <name type="scientific">Mizugakiibacter sediminis</name>
    <dbReference type="NCBI Taxonomy" id="1475481"/>
    <lineage>
        <taxon>Bacteria</taxon>
        <taxon>Pseudomonadati</taxon>
        <taxon>Pseudomonadota</taxon>
        <taxon>Gammaproteobacteria</taxon>
        <taxon>Lysobacterales</taxon>
        <taxon>Rhodanobacteraceae</taxon>
        <taxon>Mizugakiibacter</taxon>
    </lineage>
</organism>
<feature type="region of interest" description="Disordered" evidence="1">
    <location>
        <begin position="63"/>
        <end position="134"/>
    </location>
</feature>
<feature type="compositionally biased region" description="Low complexity" evidence="1">
    <location>
        <begin position="27"/>
        <end position="39"/>
    </location>
</feature>
<gene>
    <name evidence="2" type="ORF">MBSD_0485</name>
</gene>
<feature type="compositionally biased region" description="Polar residues" evidence="1">
    <location>
        <begin position="63"/>
        <end position="85"/>
    </location>
</feature>
<feature type="region of interest" description="Disordered" evidence="1">
    <location>
        <begin position="1"/>
        <end position="44"/>
    </location>
</feature>
<evidence type="ECO:0000256" key="1">
    <source>
        <dbReference type="SAM" id="MobiDB-lite"/>
    </source>
</evidence>
<dbReference type="HOGENOM" id="CLU_1893831_0_0_6"/>
<proteinExistence type="predicted"/>
<feature type="compositionally biased region" description="Low complexity" evidence="1">
    <location>
        <begin position="113"/>
        <end position="127"/>
    </location>
</feature>
<dbReference type="EMBL" id="DF952378">
    <property type="protein sequence ID" value="GAN43970.1"/>
    <property type="molecule type" value="Genomic_DNA"/>
</dbReference>